<organism evidence="1 2">
    <name type="scientific">Microdochium trichocladiopsis</name>
    <dbReference type="NCBI Taxonomy" id="1682393"/>
    <lineage>
        <taxon>Eukaryota</taxon>
        <taxon>Fungi</taxon>
        <taxon>Dikarya</taxon>
        <taxon>Ascomycota</taxon>
        <taxon>Pezizomycotina</taxon>
        <taxon>Sordariomycetes</taxon>
        <taxon>Xylariomycetidae</taxon>
        <taxon>Xylariales</taxon>
        <taxon>Microdochiaceae</taxon>
        <taxon>Microdochium</taxon>
    </lineage>
</organism>
<dbReference type="RefSeq" id="XP_046017314.1">
    <property type="nucleotide sequence ID" value="XM_046149552.1"/>
</dbReference>
<keyword evidence="2" id="KW-1185">Reference proteome</keyword>
<reference evidence="1" key="1">
    <citation type="journal article" date="2021" name="Nat. Commun.">
        <title>Genetic determinants of endophytism in the Arabidopsis root mycobiome.</title>
        <authorList>
            <person name="Mesny F."/>
            <person name="Miyauchi S."/>
            <person name="Thiergart T."/>
            <person name="Pickel B."/>
            <person name="Atanasova L."/>
            <person name="Karlsson M."/>
            <person name="Huettel B."/>
            <person name="Barry K.W."/>
            <person name="Haridas S."/>
            <person name="Chen C."/>
            <person name="Bauer D."/>
            <person name="Andreopoulos W."/>
            <person name="Pangilinan J."/>
            <person name="LaButti K."/>
            <person name="Riley R."/>
            <person name="Lipzen A."/>
            <person name="Clum A."/>
            <person name="Drula E."/>
            <person name="Henrissat B."/>
            <person name="Kohler A."/>
            <person name="Grigoriev I.V."/>
            <person name="Martin F.M."/>
            <person name="Hacquard S."/>
        </authorList>
    </citation>
    <scope>NUCLEOTIDE SEQUENCE</scope>
    <source>
        <strain evidence="1">MPI-CAGE-CH-0230</strain>
    </source>
</reference>
<dbReference type="EMBL" id="JAGTJQ010000002">
    <property type="protein sequence ID" value="KAH7038193.1"/>
    <property type="molecule type" value="Genomic_DNA"/>
</dbReference>
<comment type="caution">
    <text evidence="1">The sequence shown here is derived from an EMBL/GenBank/DDBJ whole genome shotgun (WGS) entry which is preliminary data.</text>
</comment>
<dbReference type="AlphaFoldDB" id="A0A9P8YF58"/>
<evidence type="ECO:0000313" key="1">
    <source>
        <dbReference type="EMBL" id="KAH7038193.1"/>
    </source>
</evidence>
<dbReference type="Proteomes" id="UP000756346">
    <property type="component" value="Unassembled WGS sequence"/>
</dbReference>
<sequence length="145" mass="15572">MRLGSTSRLLAIRQAVVSATPAEQLDKREVGGILICQGPHATGPCSYGKYELDMCHDMPPGFIKNAATFAPDGEAFYCFPRVGRCADICTSPTDCTFGAVSFDSPLKYDLGIYNWQTLFESFDCHLNQTADTLGSAAAATGTVVF</sequence>
<accession>A0A9P8YF58</accession>
<gene>
    <name evidence="1" type="ORF">B0I36DRAFT_237714</name>
</gene>
<protein>
    <submittedName>
        <fullName evidence="1">Uncharacterized protein</fullName>
    </submittedName>
</protein>
<dbReference type="GeneID" id="70179098"/>
<name>A0A9P8YF58_9PEZI</name>
<proteinExistence type="predicted"/>
<evidence type="ECO:0000313" key="2">
    <source>
        <dbReference type="Proteomes" id="UP000756346"/>
    </source>
</evidence>
<dbReference type="OrthoDB" id="2910287at2759"/>